<organism evidence="6">
    <name type="scientific">Peptoniphilus harei</name>
    <dbReference type="NCBI Taxonomy" id="54005"/>
    <lineage>
        <taxon>Bacteria</taxon>
        <taxon>Bacillati</taxon>
        <taxon>Bacillota</taxon>
        <taxon>Tissierellia</taxon>
        <taxon>Tissierellales</taxon>
        <taxon>Peptoniphilaceae</taxon>
        <taxon>Peptoniphilus</taxon>
    </lineage>
</organism>
<keyword evidence="3" id="KW-0460">Magnesium</keyword>
<keyword evidence="3 6" id="KW-0418">Kinase</keyword>
<dbReference type="GO" id="GO:0005829">
    <property type="term" value="C:cytosol"/>
    <property type="evidence" value="ECO:0007669"/>
    <property type="project" value="TreeGrafter"/>
</dbReference>
<proteinExistence type="inferred from homology"/>
<dbReference type="HAMAP" id="MF_00109">
    <property type="entry name" value="Shikimate_kinase"/>
    <property type="match status" value="1"/>
</dbReference>
<gene>
    <name evidence="3" type="primary">aroK</name>
    <name evidence="6" type="ORF">HMPREF3229_01213</name>
</gene>
<dbReference type="GO" id="GO:0004764">
    <property type="term" value="F:shikimate 3-dehydrogenase (NADP+) activity"/>
    <property type="evidence" value="ECO:0007669"/>
    <property type="project" value="InterPro"/>
</dbReference>
<comment type="function">
    <text evidence="3">Catalyzes the specific phosphorylation of the 3-hydroxyl group of shikimic acid using ATP as a cosubstrate.</text>
</comment>
<evidence type="ECO:0000313" key="7">
    <source>
        <dbReference type="Proteomes" id="UP000070174"/>
    </source>
</evidence>
<dbReference type="Pfam" id="PF01202">
    <property type="entry name" value="SKI"/>
    <property type="match status" value="1"/>
</dbReference>
<dbReference type="GO" id="GO:0004106">
    <property type="term" value="F:chorismate mutase activity"/>
    <property type="evidence" value="ECO:0007669"/>
    <property type="project" value="InterPro"/>
</dbReference>
<keyword evidence="2 3" id="KW-0057">Aromatic amino acid biosynthesis</keyword>
<keyword evidence="3" id="KW-0067">ATP-binding</keyword>
<comment type="caution">
    <text evidence="6">The sequence shown here is derived from an EMBL/GenBank/DDBJ whole genome shotgun (WGS) entry which is preliminary data.</text>
</comment>
<evidence type="ECO:0000256" key="4">
    <source>
        <dbReference type="SAM" id="Coils"/>
    </source>
</evidence>
<dbReference type="GO" id="GO:0008652">
    <property type="term" value="P:amino acid biosynthetic process"/>
    <property type="evidence" value="ECO:0007669"/>
    <property type="project" value="UniProtKB-KW"/>
</dbReference>
<comment type="subunit">
    <text evidence="3">Monomer.</text>
</comment>
<dbReference type="InterPro" id="IPR036291">
    <property type="entry name" value="NAD(P)-bd_dom_sf"/>
</dbReference>
<dbReference type="CDD" id="cd00464">
    <property type="entry name" value="SK"/>
    <property type="match status" value="1"/>
</dbReference>
<dbReference type="PANTHER" id="PTHR21089:SF1">
    <property type="entry name" value="BIFUNCTIONAL 3-DEHYDROQUINATE DEHYDRATASE_SHIKIMATE DEHYDROGENASE, CHLOROPLASTIC"/>
    <property type="match status" value="1"/>
</dbReference>
<dbReference type="PRINTS" id="PR01100">
    <property type="entry name" value="SHIKIMTKNASE"/>
</dbReference>
<dbReference type="RefSeq" id="WP_060800291.1">
    <property type="nucleotide sequence ID" value="NZ_KQ957101.1"/>
</dbReference>
<dbReference type="UniPathway" id="UPA00053">
    <property type="reaction ID" value="UER00087"/>
</dbReference>
<feature type="binding site" evidence="3">
    <location>
        <position position="395"/>
    </location>
    <ligand>
        <name>substrate</name>
    </ligand>
</feature>
<dbReference type="GO" id="GO:0005524">
    <property type="term" value="F:ATP binding"/>
    <property type="evidence" value="ECO:0007669"/>
    <property type="project" value="UniProtKB-UniRule"/>
</dbReference>
<dbReference type="Gene3D" id="3.40.50.300">
    <property type="entry name" value="P-loop containing nucleotide triphosphate hydrolases"/>
    <property type="match status" value="1"/>
</dbReference>
<dbReference type="PANTHER" id="PTHR21089">
    <property type="entry name" value="SHIKIMATE DEHYDROGENASE"/>
    <property type="match status" value="1"/>
</dbReference>
<evidence type="ECO:0000256" key="3">
    <source>
        <dbReference type="HAMAP-Rule" id="MF_00109"/>
    </source>
</evidence>
<protein>
    <recommendedName>
        <fullName evidence="3">Shikimate kinase</fullName>
        <shortName evidence="3">SK</shortName>
        <ecNumber evidence="3">2.7.1.71</ecNumber>
    </recommendedName>
</protein>
<evidence type="ECO:0000256" key="1">
    <source>
        <dbReference type="ARBA" id="ARBA00004871"/>
    </source>
</evidence>
<reference evidence="6 7" key="1">
    <citation type="submission" date="2016-01" db="EMBL/GenBank/DDBJ databases">
        <authorList>
            <person name="Oliw E.H."/>
        </authorList>
    </citation>
    <scope>NUCLEOTIDE SEQUENCE [LARGE SCALE GENOMIC DNA]</scope>
    <source>
        <strain evidence="6 7">CMW7756A</strain>
    </source>
</reference>
<dbReference type="GO" id="GO:0009423">
    <property type="term" value="P:chorismate biosynthetic process"/>
    <property type="evidence" value="ECO:0007669"/>
    <property type="project" value="UniProtKB-UniRule"/>
</dbReference>
<name>A0A133PLY9_9FIRM</name>
<dbReference type="AlphaFoldDB" id="A0A133PLY9"/>
<comment type="caution">
    <text evidence="3">Lacks conserved residue(s) required for the propagation of feature annotation.</text>
</comment>
<dbReference type="InterPro" id="IPR046346">
    <property type="entry name" value="Aminoacid_DH-like_N_sf"/>
</dbReference>
<comment type="cofactor">
    <cofactor evidence="3">
        <name>Mg(2+)</name>
        <dbReference type="ChEBI" id="CHEBI:18420"/>
    </cofactor>
    <text evidence="3">Binds 1 Mg(2+) ion per subunit.</text>
</comment>
<dbReference type="SMART" id="SM00830">
    <property type="entry name" value="CM_2"/>
    <property type="match status" value="1"/>
</dbReference>
<feature type="binding site" evidence="3">
    <location>
        <position position="353"/>
    </location>
    <ligand>
        <name>Mg(2+)</name>
        <dbReference type="ChEBI" id="CHEBI:18420"/>
    </ligand>
</feature>
<evidence type="ECO:0000313" key="6">
    <source>
        <dbReference type="EMBL" id="KXA29589.1"/>
    </source>
</evidence>
<evidence type="ECO:0000259" key="5">
    <source>
        <dbReference type="PROSITE" id="PS51168"/>
    </source>
</evidence>
<dbReference type="PROSITE" id="PS51168">
    <property type="entry name" value="CHORISMATE_MUT_2"/>
    <property type="match status" value="1"/>
</dbReference>
<dbReference type="GO" id="GO:0009073">
    <property type="term" value="P:aromatic amino acid family biosynthetic process"/>
    <property type="evidence" value="ECO:0007669"/>
    <property type="project" value="UniProtKB-KW"/>
</dbReference>
<dbReference type="InterPro" id="IPR013708">
    <property type="entry name" value="Shikimate_DH-bd_N"/>
</dbReference>
<keyword evidence="3" id="KW-0808">Transferase</keyword>
<dbReference type="SUPFAM" id="SSF53223">
    <property type="entry name" value="Aminoacid dehydrogenase-like, N-terminal domain"/>
    <property type="match status" value="1"/>
</dbReference>
<dbReference type="Gene3D" id="3.40.50.720">
    <property type="entry name" value="NAD(P)-binding Rossmann-like Domain"/>
    <property type="match status" value="1"/>
</dbReference>
<sequence length="503" mass="58187">MRNLKEDREILDKIDAEIIRLLEERMKIIKEVGLYKLNNNLNTEDKNREREIIKKLENEIDGEFKDIVDPIYTSIFKESKKLSAKIKNENFTYGLIGESLSHSKSKEIHELLADYTYNLRDIKNNELDEFFNLRKFKGINVTIPYKEVSMKYLDEIDELAKEIGAVNTIVNRKGRLIGYNTDYLGFAYSLDFYGIDLKDKKVLILGSGGASKMLQKLLMDKGAKEFVVISRSTENNYESIEKFADFEVIINASPIGMYPNNMECKVDLAKFNKLEALIDLIYNPLKTKLIIDAEKLSIKTMSGLMMLVAQAFFACELFLDKKLDESIIIKIYKKLKFDMENILLIGMPSCGKTSMGMMLAEKLKRDFYDTDDLIVKEEGKTIPEIFEEKGEAYFRDLESKILKDLSKRNGIVIASGGGTPLREENRDYILQNSLVVYLNRDLENLETYGRPLSKNLENLKKLYDERKEIYDGLAHIKIDVIEDKIKNLDLILKEVEKHEDFSD</sequence>
<feature type="coiled-coil region" evidence="4">
    <location>
        <begin position="4"/>
        <end position="66"/>
    </location>
</feature>
<dbReference type="Pfam" id="PF08501">
    <property type="entry name" value="Shikimate_dh_N"/>
    <property type="match status" value="1"/>
</dbReference>
<accession>A0A133PLY9</accession>
<dbReference type="SUPFAM" id="SSF52540">
    <property type="entry name" value="P-loop containing nucleoside triphosphate hydrolases"/>
    <property type="match status" value="1"/>
</dbReference>
<feature type="binding site" evidence="3">
    <location>
        <begin position="349"/>
        <end position="354"/>
    </location>
    <ligand>
        <name>ATP</name>
        <dbReference type="ChEBI" id="CHEBI:30616"/>
    </ligand>
</feature>
<feature type="binding site" evidence="3">
    <location>
        <position position="450"/>
    </location>
    <ligand>
        <name>ATP</name>
        <dbReference type="ChEBI" id="CHEBI:30616"/>
    </ligand>
</feature>
<dbReference type="SUPFAM" id="SSF48600">
    <property type="entry name" value="Chorismate mutase II"/>
    <property type="match status" value="1"/>
</dbReference>
<dbReference type="Gene3D" id="1.20.59.10">
    <property type="entry name" value="Chorismate mutase"/>
    <property type="match status" value="1"/>
</dbReference>
<dbReference type="InterPro" id="IPR036263">
    <property type="entry name" value="Chorismate_II_sf"/>
</dbReference>
<dbReference type="Pfam" id="PF01817">
    <property type="entry name" value="CM_2"/>
    <property type="match status" value="1"/>
</dbReference>
<feature type="binding site" evidence="3">
    <location>
        <position position="417"/>
    </location>
    <ligand>
        <name>substrate</name>
    </ligand>
</feature>
<feature type="domain" description="Chorismate mutase" evidence="5">
    <location>
        <begin position="1"/>
        <end position="87"/>
    </location>
</feature>
<comment type="catalytic activity">
    <reaction evidence="3">
        <text>shikimate + ATP = 3-phosphoshikimate + ADP + H(+)</text>
        <dbReference type="Rhea" id="RHEA:13121"/>
        <dbReference type="ChEBI" id="CHEBI:15378"/>
        <dbReference type="ChEBI" id="CHEBI:30616"/>
        <dbReference type="ChEBI" id="CHEBI:36208"/>
        <dbReference type="ChEBI" id="CHEBI:145989"/>
        <dbReference type="ChEBI" id="CHEBI:456216"/>
        <dbReference type="EC" id="2.7.1.71"/>
    </reaction>
</comment>
<dbReference type="SUPFAM" id="SSF51735">
    <property type="entry name" value="NAD(P)-binding Rossmann-fold domains"/>
    <property type="match status" value="1"/>
</dbReference>
<comment type="similarity">
    <text evidence="3">Belongs to the shikimate kinase family.</text>
</comment>
<keyword evidence="3" id="KW-0547">Nucleotide-binding</keyword>
<feature type="binding site" evidence="3">
    <location>
        <position position="466"/>
    </location>
    <ligand>
        <name>substrate</name>
    </ligand>
</feature>
<dbReference type="CDD" id="cd01065">
    <property type="entry name" value="NAD_bind_Shikimate_DH"/>
    <property type="match status" value="1"/>
</dbReference>
<dbReference type="InterPro" id="IPR022893">
    <property type="entry name" value="Shikimate_DH_fam"/>
</dbReference>
<keyword evidence="3" id="KW-0479">Metal-binding</keyword>
<dbReference type="GO" id="GO:0004765">
    <property type="term" value="F:shikimate kinase activity"/>
    <property type="evidence" value="ECO:0007669"/>
    <property type="project" value="UniProtKB-UniRule"/>
</dbReference>
<dbReference type="GO" id="GO:0000287">
    <property type="term" value="F:magnesium ion binding"/>
    <property type="evidence" value="ECO:0007669"/>
    <property type="project" value="UniProtKB-UniRule"/>
</dbReference>
<comment type="pathway">
    <text evidence="1">Metabolic intermediate biosynthesis; chorismate biosynthesis; chorismate from D-erythrose 4-phosphate and phosphoenolpyruvate: step 4/7.</text>
</comment>
<comment type="pathway">
    <text evidence="3">Metabolic intermediate biosynthesis; chorismate biosynthesis; chorismate from D-erythrose 4-phosphate and phosphoenolpyruvate: step 5/7.</text>
</comment>
<comment type="subcellular location">
    <subcellularLocation>
        <location evidence="3">Cytoplasm</location>
    </subcellularLocation>
</comment>
<dbReference type="InterPro" id="IPR027417">
    <property type="entry name" value="P-loop_NTPase"/>
</dbReference>
<evidence type="ECO:0000256" key="2">
    <source>
        <dbReference type="ARBA" id="ARBA00023141"/>
    </source>
</evidence>
<dbReference type="InterPro" id="IPR000623">
    <property type="entry name" value="Shikimate_kinase/TSH1"/>
</dbReference>
<keyword evidence="3" id="KW-0028">Amino-acid biosynthesis</keyword>
<dbReference type="EMBL" id="LRQE01000034">
    <property type="protein sequence ID" value="KXA29589.1"/>
    <property type="molecule type" value="Genomic_DNA"/>
</dbReference>
<dbReference type="Gene3D" id="3.40.50.10860">
    <property type="entry name" value="Leucine Dehydrogenase, chain A, domain 1"/>
    <property type="match status" value="1"/>
</dbReference>
<dbReference type="InterPro" id="IPR002701">
    <property type="entry name" value="CM_II_prokaryot"/>
</dbReference>
<dbReference type="EC" id="2.7.1.71" evidence="3"/>
<dbReference type="InterPro" id="IPR036979">
    <property type="entry name" value="CM_dom_sf"/>
</dbReference>
<dbReference type="Proteomes" id="UP000070174">
    <property type="component" value="Unassembled WGS sequence"/>
</dbReference>
<dbReference type="GO" id="GO:0050661">
    <property type="term" value="F:NADP binding"/>
    <property type="evidence" value="ECO:0007669"/>
    <property type="project" value="TreeGrafter"/>
</dbReference>
<dbReference type="InterPro" id="IPR031322">
    <property type="entry name" value="Shikimate/glucono_kinase"/>
</dbReference>
<dbReference type="GO" id="GO:0019632">
    <property type="term" value="P:shikimate metabolic process"/>
    <property type="evidence" value="ECO:0007669"/>
    <property type="project" value="TreeGrafter"/>
</dbReference>
<keyword evidence="4" id="KW-0175">Coiled coil</keyword>
<keyword evidence="3" id="KW-0963">Cytoplasm</keyword>
<dbReference type="PATRIC" id="fig|54005.3.peg.1197"/>
<feature type="binding site" evidence="3">
    <location>
        <position position="371"/>
    </location>
    <ligand>
        <name>substrate</name>
    </ligand>
</feature>